<accession>A0A6P8HGP6</accession>
<dbReference type="InterPro" id="IPR050541">
    <property type="entry name" value="LRR_TM_domain-containing"/>
</dbReference>
<dbReference type="RefSeq" id="XP_031555584.1">
    <property type="nucleotide sequence ID" value="XM_031699724.1"/>
</dbReference>
<proteinExistence type="predicted"/>
<reference evidence="5" key="1">
    <citation type="submission" date="2025-08" db="UniProtKB">
        <authorList>
            <consortium name="RefSeq"/>
        </authorList>
    </citation>
    <scope>IDENTIFICATION</scope>
    <source>
        <tissue evidence="5">Tentacle</tissue>
    </source>
</reference>
<protein>
    <submittedName>
        <fullName evidence="5">Leucine-rich repeat-containing protein 3B-like</fullName>
    </submittedName>
</protein>
<dbReference type="InterPro" id="IPR001611">
    <property type="entry name" value="Leu-rich_rpt"/>
</dbReference>
<dbReference type="GO" id="GO:0005886">
    <property type="term" value="C:plasma membrane"/>
    <property type="evidence" value="ECO:0007669"/>
    <property type="project" value="TreeGrafter"/>
</dbReference>
<dbReference type="Gene3D" id="3.80.10.10">
    <property type="entry name" value="Ribonuclease Inhibitor"/>
    <property type="match status" value="1"/>
</dbReference>
<evidence type="ECO:0000256" key="1">
    <source>
        <dbReference type="ARBA" id="ARBA00022614"/>
    </source>
</evidence>
<name>A0A6P8HGP6_ACTTE</name>
<dbReference type="PANTHER" id="PTHR24369">
    <property type="entry name" value="ANTIGEN BSP, PUTATIVE-RELATED"/>
    <property type="match status" value="1"/>
</dbReference>
<keyword evidence="4" id="KW-1185">Reference proteome</keyword>
<sequence length="109" mass="12299">MVSTMKVTFLILVLWSFAFHIEARCGLVNCICSTNEYLQKTMTCRNISSIPDNIPTDIQKLDVAENSIENITSEKFENLTALSILTLSRNQIRHIYPGTFKSLTAVTNL</sequence>
<dbReference type="SUPFAM" id="SSF52058">
    <property type="entry name" value="L domain-like"/>
    <property type="match status" value="1"/>
</dbReference>
<dbReference type="InParanoid" id="A0A6P8HGP6"/>
<dbReference type="InterPro" id="IPR032675">
    <property type="entry name" value="LRR_dom_sf"/>
</dbReference>
<evidence type="ECO:0000313" key="4">
    <source>
        <dbReference type="Proteomes" id="UP000515163"/>
    </source>
</evidence>
<dbReference type="AlphaFoldDB" id="A0A6P8HGP6"/>
<keyword evidence="1" id="KW-0433">Leucine-rich repeat</keyword>
<dbReference type="OrthoDB" id="2020019at2759"/>
<evidence type="ECO:0000313" key="5">
    <source>
        <dbReference type="RefSeq" id="XP_031555584.1"/>
    </source>
</evidence>
<evidence type="ECO:0000256" key="3">
    <source>
        <dbReference type="SAM" id="SignalP"/>
    </source>
</evidence>
<feature type="chain" id="PRO_5027729544" evidence="3">
    <location>
        <begin position="24"/>
        <end position="109"/>
    </location>
</feature>
<dbReference type="Proteomes" id="UP000515163">
    <property type="component" value="Unplaced"/>
</dbReference>
<keyword evidence="2" id="KW-0677">Repeat</keyword>
<dbReference type="KEGG" id="aten:116292406"/>
<organism evidence="4 5">
    <name type="scientific">Actinia tenebrosa</name>
    <name type="common">Australian red waratah sea anemone</name>
    <dbReference type="NCBI Taxonomy" id="6105"/>
    <lineage>
        <taxon>Eukaryota</taxon>
        <taxon>Metazoa</taxon>
        <taxon>Cnidaria</taxon>
        <taxon>Anthozoa</taxon>
        <taxon>Hexacorallia</taxon>
        <taxon>Actiniaria</taxon>
        <taxon>Actiniidae</taxon>
        <taxon>Actinia</taxon>
    </lineage>
</organism>
<dbReference type="Pfam" id="PF13855">
    <property type="entry name" value="LRR_8"/>
    <property type="match status" value="1"/>
</dbReference>
<dbReference type="PANTHER" id="PTHR24369:SF172">
    <property type="entry name" value="LEUCINE RICH REPEAT AND FIBRONECTIN TYPE III DOMAIN CONTAINING 2"/>
    <property type="match status" value="1"/>
</dbReference>
<evidence type="ECO:0000256" key="2">
    <source>
        <dbReference type="ARBA" id="ARBA00022737"/>
    </source>
</evidence>
<feature type="signal peptide" evidence="3">
    <location>
        <begin position="1"/>
        <end position="23"/>
    </location>
</feature>
<gene>
    <name evidence="5" type="primary">LOC116292406</name>
</gene>
<dbReference type="GeneID" id="116292406"/>
<keyword evidence="3" id="KW-0732">Signal</keyword>